<evidence type="ECO:0000313" key="2">
    <source>
        <dbReference type="EMBL" id="KAF2683448.1"/>
    </source>
</evidence>
<protein>
    <submittedName>
        <fullName evidence="2">Uncharacterized protein</fullName>
    </submittedName>
</protein>
<keyword evidence="3" id="KW-1185">Reference proteome</keyword>
<feature type="compositionally biased region" description="Polar residues" evidence="1">
    <location>
        <begin position="208"/>
        <end position="221"/>
    </location>
</feature>
<dbReference type="AlphaFoldDB" id="A0A6G1IZ90"/>
<dbReference type="Proteomes" id="UP000799291">
    <property type="component" value="Unassembled WGS sequence"/>
</dbReference>
<proteinExistence type="predicted"/>
<dbReference type="OrthoDB" id="3799856at2759"/>
<sequence length="514" mass="56444">MTDRAKKRKKTASPSRSSASQKRLRQESTATASNTGPSGSSALPTSTDYQFRLKVISSAVEVANEVFVEAVQDLVHICFPETVLDEIGVEVVAEHMRHEKAPRNNIDRMREVFRSARKLDNALSAVASASQVLYGQSLSSAAASDSSGVVDDTESDGEASPSFKDEVVLRRREAKKKRKDKESKSKKRRKYDALQEDDEKLSADETVHSTNNEEPVSTGRNKSSVSEEKRVSKTWRWDVDSKALTVGDVPDIFQKTSDLFAYHALPVVQQELGPSATRKSIRKNIQSVLADMLESEFEKRVDSFRSLGKGDTTMLKRASPQGVSRGRDIARATPAPPPRREQRLRVYDDVIQDSVGARVGGQEANHVPVGGLYQPIVKRENAGEADEAPITVDGTREKTDDANAILAVFDRLSTEDISPPGSSSDETPIVDLLWGQCIHAGNHNRVAQAMMNNLNTRVSVASISILKFDGTIQRQTKKGLHDLLHTTLDSVCPTQVIMNASLGALQSRSFNLGY</sequence>
<name>A0A6G1IZ90_9PLEO</name>
<feature type="compositionally biased region" description="Basic residues" evidence="1">
    <location>
        <begin position="1"/>
        <end position="11"/>
    </location>
</feature>
<organism evidence="2 3">
    <name type="scientific">Lentithecium fluviatile CBS 122367</name>
    <dbReference type="NCBI Taxonomy" id="1168545"/>
    <lineage>
        <taxon>Eukaryota</taxon>
        <taxon>Fungi</taxon>
        <taxon>Dikarya</taxon>
        <taxon>Ascomycota</taxon>
        <taxon>Pezizomycotina</taxon>
        <taxon>Dothideomycetes</taxon>
        <taxon>Pleosporomycetidae</taxon>
        <taxon>Pleosporales</taxon>
        <taxon>Massarineae</taxon>
        <taxon>Lentitheciaceae</taxon>
        <taxon>Lentithecium</taxon>
    </lineage>
</organism>
<reference evidence="2" key="1">
    <citation type="journal article" date="2020" name="Stud. Mycol.">
        <title>101 Dothideomycetes genomes: a test case for predicting lifestyles and emergence of pathogens.</title>
        <authorList>
            <person name="Haridas S."/>
            <person name="Albert R."/>
            <person name="Binder M."/>
            <person name="Bloem J."/>
            <person name="Labutti K."/>
            <person name="Salamov A."/>
            <person name="Andreopoulos B."/>
            <person name="Baker S."/>
            <person name="Barry K."/>
            <person name="Bills G."/>
            <person name="Bluhm B."/>
            <person name="Cannon C."/>
            <person name="Castanera R."/>
            <person name="Culley D."/>
            <person name="Daum C."/>
            <person name="Ezra D."/>
            <person name="Gonzalez J."/>
            <person name="Henrissat B."/>
            <person name="Kuo A."/>
            <person name="Liang C."/>
            <person name="Lipzen A."/>
            <person name="Lutzoni F."/>
            <person name="Magnuson J."/>
            <person name="Mondo S."/>
            <person name="Nolan M."/>
            <person name="Ohm R."/>
            <person name="Pangilinan J."/>
            <person name="Park H.-J."/>
            <person name="Ramirez L."/>
            <person name="Alfaro M."/>
            <person name="Sun H."/>
            <person name="Tritt A."/>
            <person name="Yoshinaga Y."/>
            <person name="Zwiers L.-H."/>
            <person name="Turgeon B."/>
            <person name="Goodwin S."/>
            <person name="Spatafora J."/>
            <person name="Crous P."/>
            <person name="Grigoriev I."/>
        </authorList>
    </citation>
    <scope>NUCLEOTIDE SEQUENCE</scope>
    <source>
        <strain evidence="2">CBS 122367</strain>
    </source>
</reference>
<feature type="region of interest" description="Disordered" evidence="1">
    <location>
        <begin position="311"/>
        <end position="339"/>
    </location>
</feature>
<feature type="compositionally biased region" description="Polar residues" evidence="1">
    <location>
        <begin position="12"/>
        <end position="44"/>
    </location>
</feature>
<feature type="region of interest" description="Disordered" evidence="1">
    <location>
        <begin position="1"/>
        <end position="44"/>
    </location>
</feature>
<feature type="region of interest" description="Disordered" evidence="1">
    <location>
        <begin position="143"/>
        <end position="231"/>
    </location>
</feature>
<gene>
    <name evidence="2" type="ORF">K458DRAFT_432238</name>
</gene>
<evidence type="ECO:0000256" key="1">
    <source>
        <dbReference type="SAM" id="MobiDB-lite"/>
    </source>
</evidence>
<accession>A0A6G1IZ90</accession>
<feature type="compositionally biased region" description="Basic residues" evidence="1">
    <location>
        <begin position="172"/>
        <end position="190"/>
    </location>
</feature>
<evidence type="ECO:0000313" key="3">
    <source>
        <dbReference type="Proteomes" id="UP000799291"/>
    </source>
</evidence>
<dbReference type="EMBL" id="MU005584">
    <property type="protein sequence ID" value="KAF2683448.1"/>
    <property type="molecule type" value="Genomic_DNA"/>
</dbReference>